<dbReference type="AlphaFoldDB" id="A0A7V7VQN4"/>
<dbReference type="RefSeq" id="WP_151648808.1">
    <property type="nucleotide sequence ID" value="NZ_WBVY01000009.1"/>
</dbReference>
<proteinExistence type="predicted"/>
<gene>
    <name evidence="1" type="ORF">F9K94_22665</name>
</gene>
<accession>A0A7V7VQN4</accession>
<dbReference type="EMBL" id="WBVY01000009">
    <property type="protein sequence ID" value="KAB2654871.1"/>
    <property type="molecule type" value="Genomic_DNA"/>
</dbReference>
<evidence type="ECO:0000313" key="2">
    <source>
        <dbReference type="Proteomes" id="UP000460650"/>
    </source>
</evidence>
<comment type="caution">
    <text evidence="1">The sequence shown here is derived from an EMBL/GenBank/DDBJ whole genome shotgun (WGS) entry which is preliminary data.</text>
</comment>
<organism evidence="1 2">
    <name type="scientific">Brucella tritici</name>
    <dbReference type="NCBI Taxonomy" id="94626"/>
    <lineage>
        <taxon>Bacteria</taxon>
        <taxon>Pseudomonadati</taxon>
        <taxon>Pseudomonadota</taxon>
        <taxon>Alphaproteobacteria</taxon>
        <taxon>Hyphomicrobiales</taxon>
        <taxon>Brucellaceae</taxon>
        <taxon>Brucella/Ochrobactrum group</taxon>
        <taxon>Brucella</taxon>
    </lineage>
</organism>
<reference evidence="1 2" key="1">
    <citation type="submission" date="2019-09" db="EMBL/GenBank/DDBJ databases">
        <title>Taxonomic organization of the family Brucellaceae based on a phylogenomic approach.</title>
        <authorList>
            <person name="Leclercq S."/>
            <person name="Cloeckaert A."/>
            <person name="Zygmunt M.S."/>
        </authorList>
    </citation>
    <scope>NUCLEOTIDE SEQUENCE [LARGE SCALE GENOMIC DNA]</scope>
    <source>
        <strain evidence="1 2">TA93</strain>
    </source>
</reference>
<protein>
    <recommendedName>
        <fullName evidence="3">Secreted protein</fullName>
    </recommendedName>
</protein>
<evidence type="ECO:0008006" key="3">
    <source>
        <dbReference type="Google" id="ProtNLM"/>
    </source>
</evidence>
<name>A0A7V7VQN4_9HYPH</name>
<sequence>MKSAIFRAIWATFWLISLYPISGSIARADDWGCQVILCLSNPGGATEFAECRPPIEKLWRHLARGHSFPICTGVGFKASRPGYEPYYCNDGFRLVYRGGDHGGQEVGCVSTERQVVNASFCRYDENGGSGTAMSARWERVDGRYSCTAIITQGPNIREKPRFVDVTIDGVGRQRVWF</sequence>
<evidence type="ECO:0000313" key="1">
    <source>
        <dbReference type="EMBL" id="KAB2654871.1"/>
    </source>
</evidence>
<dbReference type="Proteomes" id="UP000460650">
    <property type="component" value="Unassembled WGS sequence"/>
</dbReference>